<keyword evidence="2" id="KW-0614">Plasmid</keyword>
<dbReference type="Proteomes" id="UP000255505">
    <property type="component" value="Plasmid III"/>
</dbReference>
<reference evidence="2 3" key="1">
    <citation type="submission" date="2018-01" db="EMBL/GenBank/DDBJ databases">
        <authorList>
            <person name="Gaut B.S."/>
            <person name="Morton B.R."/>
            <person name="Clegg M.T."/>
            <person name="Duvall M.R."/>
        </authorList>
    </citation>
    <scope>NUCLEOTIDE SEQUENCE [LARGE SCALE GENOMIC DNA]</scope>
    <source>
        <strain evidence="2">Cupriavidus taiwanensis LMG 19425</strain>
        <plasmid evidence="3">Plasmid iii</plasmid>
    </source>
</reference>
<feature type="region of interest" description="Disordered" evidence="1">
    <location>
        <begin position="18"/>
        <end position="41"/>
    </location>
</feature>
<dbReference type="EMBL" id="LT991978">
    <property type="protein sequence ID" value="SPK77450.1"/>
    <property type="molecule type" value="Genomic_DNA"/>
</dbReference>
<gene>
    <name evidence="2" type="ORF">CT19425_P30299</name>
</gene>
<evidence type="ECO:0000256" key="1">
    <source>
        <dbReference type="SAM" id="MobiDB-lite"/>
    </source>
</evidence>
<evidence type="ECO:0000313" key="3">
    <source>
        <dbReference type="Proteomes" id="UP000255505"/>
    </source>
</evidence>
<protein>
    <submittedName>
        <fullName evidence="2">Uncharacterized protein</fullName>
    </submittedName>
</protein>
<name>A0A375ITM6_9BURK</name>
<proteinExistence type="predicted"/>
<accession>A0A375ITM6</accession>
<sequence length="187" mass="20736">MAGRRRVSHSCAGGRSAAQACSHGEHHDGARGGLRTIAPPRPHAKHRFAGLACEAHSGIQRLLELLARLELHGLGSPDFDFLTCTRIARDALATLALAERAEANKAQRIAPGHCLHDRVQCHVQGLLGFGLREAFHARRDRVDQFRFRHALLLRMRYVGLKGQLTILRHVVSRQECRKCSKLLGKLS</sequence>
<geneLocation type="plasmid" evidence="2">
    <name>III</name>
</geneLocation>
<dbReference type="AlphaFoldDB" id="A0A375ITM6"/>
<evidence type="ECO:0000313" key="2">
    <source>
        <dbReference type="EMBL" id="SPK77450.1"/>
    </source>
</evidence>
<organism evidence="2 3">
    <name type="scientific">Cupriavidus taiwanensis</name>
    <dbReference type="NCBI Taxonomy" id="164546"/>
    <lineage>
        <taxon>Bacteria</taxon>
        <taxon>Pseudomonadati</taxon>
        <taxon>Pseudomonadota</taxon>
        <taxon>Betaproteobacteria</taxon>
        <taxon>Burkholderiales</taxon>
        <taxon>Burkholderiaceae</taxon>
        <taxon>Cupriavidus</taxon>
    </lineage>
</organism>